<evidence type="ECO:0000313" key="1">
    <source>
        <dbReference type="EMBL" id="KAI3732242.1"/>
    </source>
</evidence>
<proteinExistence type="predicted"/>
<accession>A0ACB9CD61</accession>
<keyword evidence="2" id="KW-1185">Reference proteome</keyword>
<comment type="caution">
    <text evidence="1">The sequence shown here is derived from an EMBL/GenBank/DDBJ whole genome shotgun (WGS) entry which is preliminary data.</text>
</comment>
<gene>
    <name evidence="1" type="ORF">L1987_63443</name>
</gene>
<protein>
    <submittedName>
        <fullName evidence="1">Uncharacterized protein</fullName>
    </submittedName>
</protein>
<name>A0ACB9CD61_9ASTR</name>
<dbReference type="EMBL" id="CM042038">
    <property type="protein sequence ID" value="KAI3732242.1"/>
    <property type="molecule type" value="Genomic_DNA"/>
</dbReference>
<reference evidence="2" key="1">
    <citation type="journal article" date="2022" name="Mol. Ecol. Resour.">
        <title>The genomes of chicory, endive, great burdock and yacon provide insights into Asteraceae palaeo-polyploidization history and plant inulin production.</title>
        <authorList>
            <person name="Fan W."/>
            <person name="Wang S."/>
            <person name="Wang H."/>
            <person name="Wang A."/>
            <person name="Jiang F."/>
            <person name="Liu H."/>
            <person name="Zhao H."/>
            <person name="Xu D."/>
            <person name="Zhang Y."/>
        </authorList>
    </citation>
    <scope>NUCLEOTIDE SEQUENCE [LARGE SCALE GENOMIC DNA]</scope>
    <source>
        <strain evidence="2">cv. Yunnan</strain>
    </source>
</reference>
<organism evidence="1 2">
    <name type="scientific">Smallanthus sonchifolius</name>
    <dbReference type="NCBI Taxonomy" id="185202"/>
    <lineage>
        <taxon>Eukaryota</taxon>
        <taxon>Viridiplantae</taxon>
        <taxon>Streptophyta</taxon>
        <taxon>Embryophyta</taxon>
        <taxon>Tracheophyta</taxon>
        <taxon>Spermatophyta</taxon>
        <taxon>Magnoliopsida</taxon>
        <taxon>eudicotyledons</taxon>
        <taxon>Gunneridae</taxon>
        <taxon>Pentapetalae</taxon>
        <taxon>asterids</taxon>
        <taxon>campanulids</taxon>
        <taxon>Asterales</taxon>
        <taxon>Asteraceae</taxon>
        <taxon>Asteroideae</taxon>
        <taxon>Heliantheae alliance</taxon>
        <taxon>Millerieae</taxon>
        <taxon>Smallanthus</taxon>
    </lineage>
</organism>
<evidence type="ECO:0000313" key="2">
    <source>
        <dbReference type="Proteomes" id="UP001056120"/>
    </source>
</evidence>
<sequence>MFNTAAGGHIMEKFEPAECEEMFESFAQAEQQYPFSRTSIPSARSSTTSPRGVHQVTPDSSVVAALASMANEIKELKLRAQWCQVCRGGHDTRDCLVNNQEQVSYASNQHQNQGYNNYNSFGSGWRSGNNPSGFNGRQQYQQNGGGETGLSMGSSVNTASNKEMLETQTQLLAHLVQQDRDARKRLDGHDTLLKIQQSAFHDL</sequence>
<dbReference type="Proteomes" id="UP001056120">
    <property type="component" value="Linkage Group LG21"/>
</dbReference>
<reference evidence="1 2" key="2">
    <citation type="journal article" date="2022" name="Mol. Ecol. Resour.">
        <title>The genomes of chicory, endive, great burdock and yacon provide insights into Asteraceae paleo-polyploidization history and plant inulin production.</title>
        <authorList>
            <person name="Fan W."/>
            <person name="Wang S."/>
            <person name="Wang H."/>
            <person name="Wang A."/>
            <person name="Jiang F."/>
            <person name="Liu H."/>
            <person name="Zhao H."/>
            <person name="Xu D."/>
            <person name="Zhang Y."/>
        </authorList>
    </citation>
    <scope>NUCLEOTIDE SEQUENCE [LARGE SCALE GENOMIC DNA]</scope>
    <source>
        <strain evidence="2">cv. Yunnan</strain>
        <tissue evidence="1">Leaves</tissue>
    </source>
</reference>